<dbReference type="Proteomes" id="UP000032749">
    <property type="component" value="Chromosome"/>
</dbReference>
<keyword evidence="3" id="KW-1185">Reference proteome</keyword>
<dbReference type="STRING" id="698738.OLEAN_C11520"/>
<dbReference type="AlphaFoldDB" id="R4YPY9"/>
<sequence>MNFYLFFRKLHLYSTLVAIIPLAIISVTGLLLSFEAEITQWQAEERHENDAQFILAPEALDALHLHTEQILEENPQCKLTYIRHDIEAESLPWIYLSCPEERKKFVVNLNTNQHYPLEKEGFQLILDLHRTLLLGNVGRNLVGIATLIIIFNIISGLALWFIRGKKIKLDKDKFKITTRSGLSLRHLHSVVALYLTPILLIISLTGVSWTWRSEIYQGLAYLQNKEQAMPAMLTQAHSNPYDQSMNLHAHMASTKSVYKKIAQDYPQYKILGISIAKTPTALMTVRLKEKTNLAFTPHLYLSLDAYTLEELYKTDGWQADVEDSIYSYRIMQYGLHTGFLFGTAGKILWAICDLLFIACILALGIYLWLKRRSVDTKSKLKSTR</sequence>
<protein>
    <submittedName>
        <fullName evidence="2">Putative iron-regulated transmembrane protein</fullName>
    </submittedName>
</protein>
<reference evidence="2 3" key="1">
    <citation type="journal article" date="2013" name="Nat. Commun.">
        <title>Genome sequence and functional genomic analysis of the oil-degrading bacterium Oleispira antarctica.</title>
        <authorList>
            <person name="Kube M."/>
            <person name="Chernikova T.N."/>
            <person name="Al-Ramahi Y."/>
            <person name="Beloqui A."/>
            <person name="Lopez-Cortez N."/>
            <person name="Guazzaroni M.E."/>
            <person name="Heipieper H.J."/>
            <person name="Klages S."/>
            <person name="Kotsyurbenko O.R."/>
            <person name="Langer I."/>
            <person name="Nechitaylo T.Y."/>
            <person name="Lunsdorf H."/>
            <person name="Fernandez M."/>
            <person name="Juarez S."/>
            <person name="Ciordia S."/>
            <person name="Singer A."/>
            <person name="Kagan O."/>
            <person name="Egorova O."/>
            <person name="Petit P.A."/>
            <person name="Stogios P."/>
            <person name="Kim Y."/>
            <person name="Tchigvintsev A."/>
            <person name="Flick R."/>
            <person name="Denaro R."/>
            <person name="Genovese M."/>
            <person name="Albar J.P."/>
            <person name="Reva O.N."/>
            <person name="Martinez-Gomariz M."/>
            <person name="Tran H."/>
            <person name="Ferrer M."/>
            <person name="Savchenko A."/>
            <person name="Yakunin A.F."/>
            <person name="Yakimov M.M."/>
            <person name="Golyshina O.V."/>
            <person name="Reinhardt R."/>
            <person name="Golyshin P.N."/>
        </authorList>
    </citation>
    <scope>NUCLEOTIDE SEQUENCE [LARGE SCALE GENOMIC DNA]</scope>
</reference>
<dbReference type="HOGENOM" id="CLU_719312_0_0_6"/>
<proteinExistence type="predicted"/>
<feature type="transmembrane region" description="Helical" evidence="1">
    <location>
        <begin position="12"/>
        <end position="34"/>
    </location>
</feature>
<name>R4YPY9_OLEAN</name>
<dbReference type="Pfam" id="PF03929">
    <property type="entry name" value="PepSY_TM"/>
    <property type="match status" value="1"/>
</dbReference>
<keyword evidence="1" id="KW-0472">Membrane</keyword>
<gene>
    <name evidence="2" type="ORF">OLEAN_C11520</name>
</gene>
<dbReference type="OrthoDB" id="6307929at2"/>
<dbReference type="EMBL" id="FO203512">
    <property type="protein sequence ID" value="CCK75328.1"/>
    <property type="molecule type" value="Genomic_DNA"/>
</dbReference>
<accession>R4YPY9</accession>
<keyword evidence="1 2" id="KW-0812">Transmembrane</keyword>
<feature type="transmembrane region" description="Helical" evidence="1">
    <location>
        <begin position="183"/>
        <end position="204"/>
    </location>
</feature>
<evidence type="ECO:0000313" key="2">
    <source>
        <dbReference type="EMBL" id="CCK75328.1"/>
    </source>
</evidence>
<evidence type="ECO:0000256" key="1">
    <source>
        <dbReference type="SAM" id="Phobius"/>
    </source>
</evidence>
<evidence type="ECO:0000313" key="3">
    <source>
        <dbReference type="Proteomes" id="UP000032749"/>
    </source>
</evidence>
<keyword evidence="1" id="KW-1133">Transmembrane helix</keyword>
<organism evidence="2 3">
    <name type="scientific">Oleispira antarctica RB-8</name>
    <dbReference type="NCBI Taxonomy" id="698738"/>
    <lineage>
        <taxon>Bacteria</taxon>
        <taxon>Pseudomonadati</taxon>
        <taxon>Pseudomonadota</taxon>
        <taxon>Gammaproteobacteria</taxon>
        <taxon>Oceanospirillales</taxon>
        <taxon>Oceanospirillaceae</taxon>
        <taxon>Oleispira</taxon>
    </lineage>
</organism>
<dbReference type="InterPro" id="IPR005625">
    <property type="entry name" value="PepSY-ass_TM"/>
</dbReference>
<dbReference type="PANTHER" id="PTHR34219">
    <property type="entry name" value="IRON-REGULATED INNER MEMBRANE PROTEIN-RELATED"/>
    <property type="match status" value="1"/>
</dbReference>
<dbReference type="KEGG" id="oai:OLEAN_C11520"/>
<feature type="transmembrane region" description="Helical" evidence="1">
    <location>
        <begin position="347"/>
        <end position="369"/>
    </location>
</feature>
<feature type="transmembrane region" description="Helical" evidence="1">
    <location>
        <begin position="141"/>
        <end position="162"/>
    </location>
</feature>